<reference evidence="1" key="1">
    <citation type="journal article" date="2022" name="bioRxiv">
        <title>Sequencing and chromosome-scale assembly of the giantPleurodeles waltlgenome.</title>
        <authorList>
            <person name="Brown T."/>
            <person name="Elewa A."/>
            <person name="Iarovenko S."/>
            <person name="Subramanian E."/>
            <person name="Araus A.J."/>
            <person name="Petzold A."/>
            <person name="Susuki M."/>
            <person name="Suzuki K.-i.T."/>
            <person name="Hayashi T."/>
            <person name="Toyoda A."/>
            <person name="Oliveira C."/>
            <person name="Osipova E."/>
            <person name="Leigh N.D."/>
            <person name="Simon A."/>
            <person name="Yun M.H."/>
        </authorList>
    </citation>
    <scope>NUCLEOTIDE SEQUENCE</scope>
    <source>
        <strain evidence="1">20211129_DDA</strain>
        <tissue evidence="1">Liver</tissue>
    </source>
</reference>
<dbReference type="AlphaFoldDB" id="A0AAV7TKZ6"/>
<evidence type="ECO:0000313" key="2">
    <source>
        <dbReference type="Proteomes" id="UP001066276"/>
    </source>
</evidence>
<name>A0AAV7TKZ6_PLEWA</name>
<sequence length="83" mass="9450">MLVFRDWALMFVRSLKLPVRLGAYGMRGSIRGCVLRWQMALWAQPMRTSVSTEDPDSLARYAILKDLGQRTGKIQKLVLAITP</sequence>
<dbReference type="Proteomes" id="UP001066276">
    <property type="component" value="Chromosome 3_2"/>
</dbReference>
<dbReference type="EMBL" id="JANPWB010000006">
    <property type="protein sequence ID" value="KAJ1177288.1"/>
    <property type="molecule type" value="Genomic_DNA"/>
</dbReference>
<comment type="caution">
    <text evidence="1">The sequence shown here is derived from an EMBL/GenBank/DDBJ whole genome shotgun (WGS) entry which is preliminary data.</text>
</comment>
<keyword evidence="2" id="KW-1185">Reference proteome</keyword>
<proteinExistence type="predicted"/>
<evidence type="ECO:0000313" key="1">
    <source>
        <dbReference type="EMBL" id="KAJ1177288.1"/>
    </source>
</evidence>
<organism evidence="1 2">
    <name type="scientific">Pleurodeles waltl</name>
    <name type="common">Iberian ribbed newt</name>
    <dbReference type="NCBI Taxonomy" id="8319"/>
    <lineage>
        <taxon>Eukaryota</taxon>
        <taxon>Metazoa</taxon>
        <taxon>Chordata</taxon>
        <taxon>Craniata</taxon>
        <taxon>Vertebrata</taxon>
        <taxon>Euteleostomi</taxon>
        <taxon>Amphibia</taxon>
        <taxon>Batrachia</taxon>
        <taxon>Caudata</taxon>
        <taxon>Salamandroidea</taxon>
        <taxon>Salamandridae</taxon>
        <taxon>Pleurodelinae</taxon>
        <taxon>Pleurodeles</taxon>
    </lineage>
</organism>
<protein>
    <submittedName>
        <fullName evidence="1">Uncharacterized protein</fullName>
    </submittedName>
</protein>
<gene>
    <name evidence="1" type="ORF">NDU88_002547</name>
</gene>
<accession>A0AAV7TKZ6</accession>